<comment type="caution">
    <text evidence="7">The sequence shown here is derived from an EMBL/GenBank/DDBJ whole genome shotgun (WGS) entry which is preliminary data.</text>
</comment>
<dbReference type="PANTHER" id="PTHR21737">
    <property type="entry name" value="POLYGLUTAMINE BINDING PROTEIN 1/MARVEL MEMBRANE-ASSOCIATING DOMAIN CONTAINING 3"/>
    <property type="match status" value="1"/>
</dbReference>
<dbReference type="OMA" id="HIDFWND"/>
<dbReference type="OrthoDB" id="265955at2759"/>
<feature type="region of interest" description="Disordered" evidence="4">
    <location>
        <begin position="433"/>
        <end position="476"/>
    </location>
</feature>
<evidence type="ECO:0000313" key="7">
    <source>
        <dbReference type="EMBL" id="TRY63850.1"/>
    </source>
</evidence>
<dbReference type="GO" id="GO:0005681">
    <property type="term" value="C:spliceosomal complex"/>
    <property type="evidence" value="ECO:0007669"/>
    <property type="project" value="TreeGrafter"/>
</dbReference>
<dbReference type="Pfam" id="PF09732">
    <property type="entry name" value="CactinC_cactus"/>
    <property type="match status" value="1"/>
</dbReference>
<feature type="compositionally biased region" description="Basic residues" evidence="4">
    <location>
        <begin position="50"/>
        <end position="77"/>
    </location>
</feature>
<feature type="compositionally biased region" description="Low complexity" evidence="4">
    <location>
        <begin position="35"/>
        <end position="49"/>
    </location>
</feature>
<dbReference type="InterPro" id="IPR018816">
    <property type="entry name" value="Cactin_central"/>
</dbReference>
<evidence type="ECO:0000256" key="3">
    <source>
        <dbReference type="SAM" id="Coils"/>
    </source>
</evidence>
<dbReference type="GO" id="GO:0005737">
    <property type="term" value="C:cytoplasm"/>
    <property type="evidence" value="ECO:0007669"/>
    <property type="project" value="TreeGrafter"/>
</dbReference>
<evidence type="ECO:0000259" key="5">
    <source>
        <dbReference type="Pfam" id="PF09732"/>
    </source>
</evidence>
<keyword evidence="8" id="KW-1185">Reference proteome</keyword>
<evidence type="ECO:0000256" key="2">
    <source>
        <dbReference type="ARBA" id="ARBA00034534"/>
    </source>
</evidence>
<name>A0A553NEI1_TIGCA</name>
<dbReference type="SMART" id="SM01050">
    <property type="entry name" value="CactinC_cactus"/>
    <property type="match status" value="1"/>
</dbReference>
<reference evidence="7 8" key="1">
    <citation type="journal article" date="2018" name="Nat. Ecol. Evol.">
        <title>Genomic signatures of mitonuclear coevolution across populations of Tigriopus californicus.</title>
        <authorList>
            <person name="Barreto F.S."/>
            <person name="Watson E.T."/>
            <person name="Lima T.G."/>
            <person name="Willett C.S."/>
            <person name="Edmands S."/>
            <person name="Li W."/>
            <person name="Burton R.S."/>
        </authorList>
    </citation>
    <scope>NUCLEOTIDE SEQUENCE [LARGE SCALE GENOMIC DNA]</scope>
    <source>
        <strain evidence="7 8">San Diego</strain>
    </source>
</reference>
<gene>
    <name evidence="7" type="ORF">TCAL_01833</name>
</gene>
<organism evidence="7 8">
    <name type="scientific">Tigriopus californicus</name>
    <name type="common">Marine copepod</name>
    <dbReference type="NCBI Taxonomy" id="6832"/>
    <lineage>
        <taxon>Eukaryota</taxon>
        <taxon>Metazoa</taxon>
        <taxon>Ecdysozoa</taxon>
        <taxon>Arthropoda</taxon>
        <taxon>Crustacea</taxon>
        <taxon>Multicrustacea</taxon>
        <taxon>Hexanauplia</taxon>
        <taxon>Copepoda</taxon>
        <taxon>Harpacticoida</taxon>
        <taxon>Harpacticidae</taxon>
        <taxon>Tigriopus</taxon>
    </lineage>
</organism>
<accession>A0A553NEI1</accession>
<evidence type="ECO:0000259" key="6">
    <source>
        <dbReference type="Pfam" id="PF10312"/>
    </source>
</evidence>
<dbReference type="GO" id="GO:0045292">
    <property type="term" value="P:mRNA cis splicing, via spliceosome"/>
    <property type="evidence" value="ECO:0007669"/>
    <property type="project" value="TreeGrafter"/>
</dbReference>
<dbReference type="EMBL" id="VCGU01000458">
    <property type="protein sequence ID" value="TRY63850.1"/>
    <property type="molecule type" value="Genomic_DNA"/>
</dbReference>
<evidence type="ECO:0000256" key="4">
    <source>
        <dbReference type="SAM" id="MobiDB-lite"/>
    </source>
</evidence>
<dbReference type="PANTHER" id="PTHR21737:SF4">
    <property type="entry name" value="SPLICING FACTOR CACTIN"/>
    <property type="match status" value="1"/>
</dbReference>
<comment type="similarity">
    <text evidence="1">Belongs to the CACTIN family.</text>
</comment>
<keyword evidence="3" id="KW-0175">Coiled coil</keyword>
<feature type="coiled-coil region" evidence="3">
    <location>
        <begin position="183"/>
        <end position="220"/>
    </location>
</feature>
<dbReference type="Pfam" id="PF10312">
    <property type="entry name" value="Cactin_mid"/>
    <property type="match status" value="1"/>
</dbReference>
<feature type="domain" description="Splicing factor cactin central" evidence="6">
    <location>
        <begin position="231"/>
        <end position="420"/>
    </location>
</feature>
<dbReference type="Proteomes" id="UP000318571">
    <property type="component" value="Chromosome 10"/>
</dbReference>
<feature type="compositionally biased region" description="Low complexity" evidence="4">
    <location>
        <begin position="79"/>
        <end position="89"/>
    </location>
</feature>
<feature type="domain" description="Splicing factor Cactin C-terminal" evidence="5">
    <location>
        <begin position="578"/>
        <end position="702"/>
    </location>
</feature>
<proteinExistence type="inferred from homology"/>
<feature type="compositionally biased region" description="Basic and acidic residues" evidence="4">
    <location>
        <begin position="1"/>
        <end position="20"/>
    </location>
</feature>
<evidence type="ECO:0000313" key="8">
    <source>
        <dbReference type="Proteomes" id="UP000318571"/>
    </source>
</evidence>
<dbReference type="STRING" id="6832.A0A553NEI1"/>
<dbReference type="AlphaFoldDB" id="A0A553NEI1"/>
<sequence length="702" mass="83091">MGRDHRDNSRDMMRSRERSNSRHQVNHGQKRRESPSSSRSSSSSSSSSTRNRRRKKAKKEKKSKKAKKKQKKSRRRSSSSDADTDSSTELLNTLQKERMALKRKRKEEKRKLKETETEEERKNRKLLKKEIKALRRLDDDNFSEVEVGLDEEQTYTNEDNPFGDSQLTNGFKWDKKLQKEGLDKLDERELKKLERLKREKQRQELEKVKTQRMYREKEREDFLYAKELEDRMKENAKYSQWQDKEDEFHLQQAKMRSKIRIQDGRAKPIDLLAKYISAEEELDTIEMHEPYTYLNGLTINDLEDLLVDIRVYVGMDEEKNWDYWEDIIVIVEDELQKLRKLDATSSYEIAAERRQGINKAVADDIQGVFKDKSSQQLETLKKSIELKLSQQADGLDLNYWESLLSQLKAHLARARLRDSHKDNLKKKLDMLKAEQKGQSAPVVKAEEAQDPGEGPSQVSKNDETDVDMEIPDQDPREEIKEYLPKEKEIDLEDEEYKCGGYSPIYRELDDLELGAIVVNAAEDEARRRVDQTKVLKGGKVDSVLNAEEKALEREAKKGMNDDEASFAVESALEQTYEWSDKYRPRKPRYFNRVHTGFEWNKYNQTHYDIDNPPPKVVQGYKFNIFYPDLINKKNTPQYTITPCQDNTDFAILRVHAGPPYEDIAFKIVNREWEFGYKRGFKCQFHNNIFQLWFHFKRLRYRR</sequence>
<feature type="region of interest" description="Disordered" evidence="4">
    <location>
        <begin position="1"/>
        <end position="125"/>
    </location>
</feature>
<feature type="compositionally biased region" description="Basic and acidic residues" evidence="4">
    <location>
        <begin position="109"/>
        <end position="125"/>
    </location>
</feature>
<dbReference type="InterPro" id="IPR019134">
    <property type="entry name" value="Cactin_C"/>
</dbReference>
<evidence type="ECO:0000256" key="1">
    <source>
        <dbReference type="ARBA" id="ARBA00006895"/>
    </source>
</evidence>
<protein>
    <recommendedName>
        <fullName evidence="2">Splicing factor Cactin</fullName>
    </recommendedName>
</protein>